<evidence type="ECO:0000313" key="3">
    <source>
        <dbReference type="Proteomes" id="UP000034961"/>
    </source>
</evidence>
<organism evidence="2 3">
    <name type="scientific">Candidatus Roizmanbacteria bacterium GW2011_GWA1_41_13</name>
    <dbReference type="NCBI Taxonomy" id="1618474"/>
    <lineage>
        <taxon>Bacteria</taxon>
        <taxon>Candidatus Roizmaniibacteriota</taxon>
    </lineage>
</organism>
<feature type="transmembrane region" description="Helical" evidence="1">
    <location>
        <begin position="113"/>
        <end position="130"/>
    </location>
</feature>
<feature type="transmembrane region" description="Helical" evidence="1">
    <location>
        <begin position="12"/>
        <end position="30"/>
    </location>
</feature>
<evidence type="ECO:0000256" key="1">
    <source>
        <dbReference type="SAM" id="Phobius"/>
    </source>
</evidence>
<feature type="transmembrane region" description="Helical" evidence="1">
    <location>
        <begin position="247"/>
        <end position="266"/>
    </location>
</feature>
<feature type="transmembrane region" description="Helical" evidence="1">
    <location>
        <begin position="42"/>
        <end position="61"/>
    </location>
</feature>
<name>A0A0G0XTK0_9BACT</name>
<dbReference type="EMBL" id="LCAN01000043">
    <property type="protein sequence ID" value="KKR91207.1"/>
    <property type="molecule type" value="Genomic_DNA"/>
</dbReference>
<proteinExistence type="predicted"/>
<feature type="transmembrane region" description="Helical" evidence="1">
    <location>
        <begin position="183"/>
        <end position="201"/>
    </location>
</feature>
<protein>
    <submittedName>
        <fullName evidence="2">Uncharacterized protein</fullName>
    </submittedName>
</protein>
<gene>
    <name evidence="2" type="ORF">UU41_C0043G0004</name>
</gene>
<keyword evidence="1" id="KW-0472">Membrane</keyword>
<comment type="caution">
    <text evidence="2">The sequence shown here is derived from an EMBL/GenBank/DDBJ whole genome shotgun (WGS) entry which is preliminary data.</text>
</comment>
<evidence type="ECO:0000313" key="2">
    <source>
        <dbReference type="EMBL" id="KKR91207.1"/>
    </source>
</evidence>
<dbReference type="Proteomes" id="UP000034961">
    <property type="component" value="Unassembled WGS sequence"/>
</dbReference>
<feature type="transmembrane region" description="Helical" evidence="1">
    <location>
        <begin position="73"/>
        <end position="93"/>
    </location>
</feature>
<accession>A0A0G0XTK0</accession>
<dbReference type="PATRIC" id="fig|1618474.3.peg.1030"/>
<dbReference type="AlphaFoldDB" id="A0A0G0XTK0"/>
<reference evidence="2 3" key="1">
    <citation type="journal article" date="2015" name="Nature">
        <title>rRNA introns, odd ribosomes, and small enigmatic genomes across a large radiation of phyla.</title>
        <authorList>
            <person name="Brown C.T."/>
            <person name="Hug L.A."/>
            <person name="Thomas B.C."/>
            <person name="Sharon I."/>
            <person name="Castelle C.J."/>
            <person name="Singh A."/>
            <person name="Wilkins M.J."/>
            <person name="Williams K.H."/>
            <person name="Banfield J.F."/>
        </authorList>
    </citation>
    <scope>NUCLEOTIDE SEQUENCE [LARGE SCALE GENOMIC DNA]</scope>
</reference>
<keyword evidence="1" id="KW-1133">Transmembrane helix</keyword>
<sequence length="268" mass="30037">MKLKSLLKNKLVLIVLAYYLVVLLWWFKIFTSGVQTGTENYLFNQAYVFFHIVGGISGLVIAHKKWGGFNSLVGKGISFLSLGLLAQGFGQTIWTYYNFFQDVEVPYPSLADIGYFGLIPLYIYAMYNFAKSSGINVSLKTLSGKLQAVIIPVIMLVVAYALFLKDLPVDLSQPLKTFFDWATPAFDAISVSIGILTYSLSKSILGGKMKFKILYLVFALVFEYITEYVFLYRAGLDLYYNAGPVDLMFATSAMIMTVGILQFNSIKE</sequence>
<feature type="transmembrane region" description="Helical" evidence="1">
    <location>
        <begin position="213"/>
        <end position="235"/>
    </location>
</feature>
<feature type="transmembrane region" description="Helical" evidence="1">
    <location>
        <begin position="142"/>
        <end position="163"/>
    </location>
</feature>
<keyword evidence="1" id="KW-0812">Transmembrane</keyword>